<evidence type="ECO:0000313" key="2">
    <source>
        <dbReference type="Proteomes" id="UP000094444"/>
    </source>
</evidence>
<dbReference type="OrthoDB" id="4735138at2759"/>
<name>A0A2P5HWU9_DIAHE</name>
<sequence length="214" mass="23903">MPDQSPTNEGQPLLRWLPIEDSLLQEIYNADQAIYPAPLLTYERMRSWSTSCPDLSICLRRHDPGQVPAMEGLIMVLPVVEEYWGRLVTGELREHHVDPNRMFPPAAGAGPADGHPGKVKVALHVFHIERYSHSVGGGGRTPRFTLKALEEVRSRADERFPSWQVTGYFALTATPQGNRAFKGLGFTSRYVETKDDGDEAEMLVREGNDAFSSP</sequence>
<accession>A0A2P5HWU9</accession>
<comment type="caution">
    <text evidence="1">The sequence shown here is derived from an EMBL/GenBank/DDBJ whole genome shotgun (WGS) entry which is preliminary data.</text>
</comment>
<dbReference type="EMBL" id="MAVT02000588">
    <property type="protein sequence ID" value="POS74706.1"/>
    <property type="molecule type" value="Genomic_DNA"/>
</dbReference>
<reference evidence="1" key="1">
    <citation type="submission" date="2017-09" db="EMBL/GenBank/DDBJ databases">
        <title>Polyketide synthases of a Diaporthe helianthi virulent isolate.</title>
        <authorList>
            <person name="Baroncelli R."/>
        </authorList>
    </citation>
    <scope>NUCLEOTIDE SEQUENCE [LARGE SCALE GENOMIC DNA]</scope>
    <source>
        <strain evidence="1">7/96</strain>
    </source>
</reference>
<dbReference type="InParanoid" id="A0A2P5HWU9"/>
<evidence type="ECO:0008006" key="3">
    <source>
        <dbReference type="Google" id="ProtNLM"/>
    </source>
</evidence>
<organism evidence="1 2">
    <name type="scientific">Diaporthe helianthi</name>
    <dbReference type="NCBI Taxonomy" id="158607"/>
    <lineage>
        <taxon>Eukaryota</taxon>
        <taxon>Fungi</taxon>
        <taxon>Dikarya</taxon>
        <taxon>Ascomycota</taxon>
        <taxon>Pezizomycotina</taxon>
        <taxon>Sordariomycetes</taxon>
        <taxon>Sordariomycetidae</taxon>
        <taxon>Diaporthales</taxon>
        <taxon>Diaporthaceae</taxon>
        <taxon>Diaporthe</taxon>
    </lineage>
</organism>
<keyword evidence="2" id="KW-1185">Reference proteome</keyword>
<dbReference type="Proteomes" id="UP000094444">
    <property type="component" value="Unassembled WGS sequence"/>
</dbReference>
<evidence type="ECO:0000313" key="1">
    <source>
        <dbReference type="EMBL" id="POS74706.1"/>
    </source>
</evidence>
<protein>
    <recommendedName>
        <fullName evidence="3">N-acetyltransferase domain-containing protein</fullName>
    </recommendedName>
</protein>
<gene>
    <name evidence="1" type="ORF">DHEL01_v206894</name>
</gene>
<proteinExistence type="predicted"/>
<dbReference type="AlphaFoldDB" id="A0A2P5HWU9"/>